<dbReference type="EMBL" id="JAINUF010000012">
    <property type="protein sequence ID" value="KAJ8345655.1"/>
    <property type="molecule type" value="Genomic_DNA"/>
</dbReference>
<comment type="caution">
    <text evidence="2">The sequence shown here is derived from an EMBL/GenBank/DDBJ whole genome shotgun (WGS) entry which is preliminary data.</text>
</comment>
<accession>A0A9Q1IKW1</accession>
<feature type="region of interest" description="Disordered" evidence="1">
    <location>
        <begin position="22"/>
        <end position="52"/>
    </location>
</feature>
<dbReference type="AlphaFoldDB" id="A0A9Q1IKW1"/>
<evidence type="ECO:0000313" key="2">
    <source>
        <dbReference type="EMBL" id="KAJ8345655.1"/>
    </source>
</evidence>
<proteinExistence type="predicted"/>
<evidence type="ECO:0000313" key="3">
    <source>
        <dbReference type="Proteomes" id="UP001152622"/>
    </source>
</evidence>
<organism evidence="2 3">
    <name type="scientific">Synaphobranchus kaupii</name>
    <name type="common">Kaup's arrowtooth eel</name>
    <dbReference type="NCBI Taxonomy" id="118154"/>
    <lineage>
        <taxon>Eukaryota</taxon>
        <taxon>Metazoa</taxon>
        <taxon>Chordata</taxon>
        <taxon>Craniata</taxon>
        <taxon>Vertebrata</taxon>
        <taxon>Euteleostomi</taxon>
        <taxon>Actinopterygii</taxon>
        <taxon>Neopterygii</taxon>
        <taxon>Teleostei</taxon>
        <taxon>Anguilliformes</taxon>
        <taxon>Synaphobranchidae</taxon>
        <taxon>Synaphobranchus</taxon>
    </lineage>
</organism>
<sequence>MCAACSQAFPRKHLLEQADEVGVRTAKRDGTRRKRKKTAATTKGTGRRKKTGSEAVWDSRWARFLQIRSTLDLGERPSYLYWATCVYRGNARPGHHPETCAKVKPGVGIALSDYNRGAGLTGVRFHMFLMRFRFPACSAGSLARFSHASARKELALHVRGHQTEPRPFPEPLLCGLFSGARKANEAAGRH</sequence>
<keyword evidence="3" id="KW-1185">Reference proteome</keyword>
<protein>
    <submittedName>
        <fullName evidence="2">Uncharacterized protein</fullName>
    </submittedName>
</protein>
<reference evidence="2" key="1">
    <citation type="journal article" date="2023" name="Science">
        <title>Genome structures resolve the early diversification of teleost fishes.</title>
        <authorList>
            <person name="Parey E."/>
            <person name="Louis A."/>
            <person name="Montfort J."/>
            <person name="Bouchez O."/>
            <person name="Roques C."/>
            <person name="Iampietro C."/>
            <person name="Lluch J."/>
            <person name="Castinel A."/>
            <person name="Donnadieu C."/>
            <person name="Desvignes T."/>
            <person name="Floi Bucao C."/>
            <person name="Jouanno E."/>
            <person name="Wen M."/>
            <person name="Mejri S."/>
            <person name="Dirks R."/>
            <person name="Jansen H."/>
            <person name="Henkel C."/>
            <person name="Chen W.J."/>
            <person name="Zahm M."/>
            <person name="Cabau C."/>
            <person name="Klopp C."/>
            <person name="Thompson A.W."/>
            <person name="Robinson-Rechavi M."/>
            <person name="Braasch I."/>
            <person name="Lecointre G."/>
            <person name="Bobe J."/>
            <person name="Postlethwait J.H."/>
            <person name="Berthelot C."/>
            <person name="Roest Crollius H."/>
            <person name="Guiguen Y."/>
        </authorList>
    </citation>
    <scope>NUCLEOTIDE SEQUENCE</scope>
    <source>
        <strain evidence="2">WJC10195</strain>
    </source>
</reference>
<evidence type="ECO:0000256" key="1">
    <source>
        <dbReference type="SAM" id="MobiDB-lite"/>
    </source>
</evidence>
<name>A0A9Q1IKW1_SYNKA</name>
<dbReference type="Proteomes" id="UP001152622">
    <property type="component" value="Chromosome 12"/>
</dbReference>
<gene>
    <name evidence="2" type="ORF">SKAU_G00298480</name>
</gene>